<protein>
    <submittedName>
        <fullName evidence="1">HAD family hydrolase</fullName>
    </submittedName>
</protein>
<dbReference type="CDD" id="cd07528">
    <property type="entry name" value="HAD_CbbY-like"/>
    <property type="match status" value="1"/>
</dbReference>
<dbReference type="PANTHER" id="PTHR42896:SF2">
    <property type="entry name" value="CBBY-LIKE PROTEIN"/>
    <property type="match status" value="1"/>
</dbReference>
<reference evidence="1" key="1">
    <citation type="journal article" date="2020" name="mSystems">
        <title>Genome- and Community-Level Interaction Insights into Carbon Utilization and Element Cycling Functions of Hydrothermarchaeota in Hydrothermal Sediment.</title>
        <authorList>
            <person name="Zhou Z."/>
            <person name="Liu Y."/>
            <person name="Xu W."/>
            <person name="Pan J."/>
            <person name="Luo Z.H."/>
            <person name="Li M."/>
        </authorList>
    </citation>
    <scope>NUCLEOTIDE SEQUENCE [LARGE SCALE GENOMIC DNA]</scope>
    <source>
        <strain evidence="1">HyVt-443</strain>
    </source>
</reference>
<dbReference type="Gene3D" id="1.10.150.240">
    <property type="entry name" value="Putative phosphatase, domain 2"/>
    <property type="match status" value="1"/>
</dbReference>
<dbReference type="SUPFAM" id="SSF56784">
    <property type="entry name" value="HAD-like"/>
    <property type="match status" value="1"/>
</dbReference>
<dbReference type="AlphaFoldDB" id="A0A831RML8"/>
<proteinExistence type="predicted"/>
<gene>
    <name evidence="1" type="ORF">ENI96_10030</name>
</gene>
<dbReference type="EMBL" id="DRKP01000113">
    <property type="protein sequence ID" value="HEB96752.1"/>
    <property type="molecule type" value="Genomic_DNA"/>
</dbReference>
<dbReference type="InterPro" id="IPR036412">
    <property type="entry name" value="HAD-like_sf"/>
</dbReference>
<dbReference type="Pfam" id="PF00702">
    <property type="entry name" value="Hydrolase"/>
    <property type="match status" value="1"/>
</dbReference>
<dbReference type="InterPro" id="IPR023214">
    <property type="entry name" value="HAD_sf"/>
</dbReference>
<evidence type="ECO:0000313" key="2">
    <source>
        <dbReference type="Proteomes" id="UP000886251"/>
    </source>
</evidence>
<name>A0A831RML8_9GAMM</name>
<dbReference type="InterPro" id="IPR044999">
    <property type="entry name" value="CbbY-like"/>
</dbReference>
<dbReference type="Proteomes" id="UP000886251">
    <property type="component" value="Unassembled WGS sequence"/>
</dbReference>
<dbReference type="InterPro" id="IPR006439">
    <property type="entry name" value="HAD-SF_hydro_IA"/>
</dbReference>
<accession>A0A831RML8</accession>
<dbReference type="SFLD" id="SFLDF00035">
    <property type="entry name" value="phosphoglycolate_phosphatase"/>
    <property type="match status" value="1"/>
</dbReference>
<evidence type="ECO:0000313" key="1">
    <source>
        <dbReference type="EMBL" id="HEB96752.1"/>
    </source>
</evidence>
<dbReference type="SFLD" id="SFLDG01135">
    <property type="entry name" value="C1.5.6:_HAD__Beta-PGM__Phospha"/>
    <property type="match status" value="1"/>
</dbReference>
<dbReference type="GO" id="GO:0016787">
    <property type="term" value="F:hydrolase activity"/>
    <property type="evidence" value="ECO:0007669"/>
    <property type="project" value="UniProtKB-KW"/>
</dbReference>
<keyword evidence="1" id="KW-0378">Hydrolase</keyword>
<comment type="caution">
    <text evidence="1">The sequence shown here is derived from an EMBL/GenBank/DDBJ whole genome shotgun (WGS) entry which is preliminary data.</text>
</comment>
<dbReference type="NCBIfam" id="TIGR01509">
    <property type="entry name" value="HAD-SF-IA-v3"/>
    <property type="match status" value="1"/>
</dbReference>
<dbReference type="SFLD" id="SFLDG01129">
    <property type="entry name" value="C1.5:_HAD__Beta-PGM__Phosphata"/>
    <property type="match status" value="1"/>
</dbReference>
<dbReference type="Gene3D" id="3.40.50.1000">
    <property type="entry name" value="HAD superfamily/HAD-like"/>
    <property type="match status" value="1"/>
</dbReference>
<sequence>MAELEALIFDVDGTLADTEREGHRVAFNAAFSEAGLDWVWDEALYGRLLAVTGGKERMRYYLDHFNREFPRPADLDRFIAGLHAAKTRHYKQLMAEGRIPLRTGVRRLLEEAREQGLRLAIATTTTPDNVTALLENSLEAGGSDWFEVIAAGDVVPAKKPAPDIYLWALEQLGLKPGQCLALEDSHNGVLSVLDAGIRSLVVTVNGYTRDEDFGGATLVVDHLGEPGEPCQALYGDLNGRTMVDVPLLREMHAAQ</sequence>
<dbReference type="PRINTS" id="PR00413">
    <property type="entry name" value="HADHALOGNASE"/>
</dbReference>
<dbReference type="SFLD" id="SFLDS00003">
    <property type="entry name" value="Haloacid_Dehalogenase"/>
    <property type="match status" value="1"/>
</dbReference>
<dbReference type="InterPro" id="IPR023198">
    <property type="entry name" value="PGP-like_dom2"/>
</dbReference>
<dbReference type="PANTHER" id="PTHR42896">
    <property type="entry name" value="XYLULOSE-1,5-BISPHOSPHATE (XUBP) PHOSPHATASE"/>
    <property type="match status" value="1"/>
</dbReference>
<organism evidence="1 2">
    <name type="scientific">Sedimenticola thiotaurini</name>
    <dbReference type="NCBI Taxonomy" id="1543721"/>
    <lineage>
        <taxon>Bacteria</taxon>
        <taxon>Pseudomonadati</taxon>
        <taxon>Pseudomonadota</taxon>
        <taxon>Gammaproteobacteria</taxon>
        <taxon>Chromatiales</taxon>
        <taxon>Sedimenticolaceae</taxon>
        <taxon>Sedimenticola</taxon>
    </lineage>
</organism>